<dbReference type="CDD" id="cd24007">
    <property type="entry name" value="ASKHA_NBD_eukNAGK-like"/>
    <property type="match status" value="1"/>
</dbReference>
<dbReference type="EMBL" id="JAKZFC010000010">
    <property type="protein sequence ID" value="MCH7323770.1"/>
    <property type="molecule type" value="Genomic_DNA"/>
</dbReference>
<protein>
    <submittedName>
        <fullName evidence="2">N-acetylglucosamine kinase</fullName>
    </submittedName>
</protein>
<dbReference type="Pfam" id="PF01869">
    <property type="entry name" value="BcrAD_BadFG"/>
    <property type="match status" value="1"/>
</dbReference>
<dbReference type="GO" id="GO:0016301">
    <property type="term" value="F:kinase activity"/>
    <property type="evidence" value="ECO:0007669"/>
    <property type="project" value="UniProtKB-KW"/>
</dbReference>
<dbReference type="Proteomes" id="UP001316087">
    <property type="component" value="Unassembled WGS sequence"/>
</dbReference>
<reference evidence="2 3" key="1">
    <citation type="submission" date="2022-03" db="EMBL/GenBank/DDBJ databases">
        <authorList>
            <person name="Jo J.-H."/>
            <person name="Im W.-T."/>
        </authorList>
    </citation>
    <scope>NUCLEOTIDE SEQUENCE [LARGE SCALE GENOMIC DNA]</scope>
    <source>
        <strain evidence="2 3">MA9</strain>
    </source>
</reference>
<gene>
    <name evidence="2" type="ORF">LZ480_18020</name>
</gene>
<dbReference type="InterPro" id="IPR002731">
    <property type="entry name" value="ATPase_BadF"/>
</dbReference>
<evidence type="ECO:0000259" key="1">
    <source>
        <dbReference type="Pfam" id="PF01869"/>
    </source>
</evidence>
<name>A0ABS9UIK0_9BACL</name>
<keyword evidence="2" id="KW-0808">Transferase</keyword>
<dbReference type="PANTHER" id="PTHR43190">
    <property type="entry name" value="N-ACETYL-D-GLUCOSAMINE KINASE"/>
    <property type="match status" value="1"/>
</dbReference>
<dbReference type="PANTHER" id="PTHR43190:SF3">
    <property type="entry name" value="N-ACETYL-D-GLUCOSAMINE KINASE"/>
    <property type="match status" value="1"/>
</dbReference>
<evidence type="ECO:0000313" key="2">
    <source>
        <dbReference type="EMBL" id="MCH7323770.1"/>
    </source>
</evidence>
<feature type="domain" description="ATPase BadF/BadG/BcrA/BcrD type" evidence="1">
    <location>
        <begin position="9"/>
        <end position="290"/>
    </location>
</feature>
<keyword evidence="2" id="KW-0418">Kinase</keyword>
<dbReference type="RefSeq" id="WP_241370932.1">
    <property type="nucleotide sequence ID" value="NZ_JAKZFC010000010.1"/>
</dbReference>
<evidence type="ECO:0000313" key="3">
    <source>
        <dbReference type="Proteomes" id="UP001316087"/>
    </source>
</evidence>
<dbReference type="InterPro" id="IPR043129">
    <property type="entry name" value="ATPase_NBD"/>
</dbReference>
<comment type="caution">
    <text evidence="2">The sequence shown here is derived from an EMBL/GenBank/DDBJ whole genome shotgun (WGS) entry which is preliminary data.</text>
</comment>
<keyword evidence="3" id="KW-1185">Reference proteome</keyword>
<dbReference type="InterPro" id="IPR052519">
    <property type="entry name" value="Euk-type_GlcNAc_Kinase"/>
</dbReference>
<accession>A0ABS9UIK0</accession>
<sequence>MTNHYILAVDGGATKTIMTIRTTDGRELFSATSTSSNYQAVGIEHVQHVFTGLLRSAAAHLPSLHFDVAVFAIAGVDTLQDEKIVGDIIQQSIARSPFTFGHIILENDAEATAKGLGKNNVSLLISGTGAICYSLIDDKMSRTGGWGHRIGDEGSGYWIGKQIAKAIFRAADGRNESTALTKLILQGHQVNSTDELYNYIYSSDYTNSRLAHFGSFLQKAVEQQDAIAQKIAQDAVQELIQLTITSLKNVGYRNEAHTLFFNGGVLKHNPFILEAVTQAIQQIYPAMKIELCADKPLEAIFQRGLHAFEHIQFNY</sequence>
<organism evidence="2 3">
    <name type="scientific">Solibacillus palustris</name>
    <dbReference type="NCBI Taxonomy" id="2908203"/>
    <lineage>
        <taxon>Bacteria</taxon>
        <taxon>Bacillati</taxon>
        <taxon>Bacillota</taxon>
        <taxon>Bacilli</taxon>
        <taxon>Bacillales</taxon>
        <taxon>Caryophanaceae</taxon>
        <taxon>Solibacillus</taxon>
    </lineage>
</organism>
<dbReference type="SUPFAM" id="SSF53067">
    <property type="entry name" value="Actin-like ATPase domain"/>
    <property type="match status" value="2"/>
</dbReference>
<proteinExistence type="predicted"/>
<dbReference type="Gene3D" id="3.30.420.40">
    <property type="match status" value="2"/>
</dbReference>